<keyword evidence="8" id="KW-1185">Reference proteome</keyword>
<dbReference type="PANTHER" id="PTHR42788:SF19">
    <property type="entry name" value="ALIPHATIC SULFONATES IMPORT ATP-BINDING PROTEIN SSUB 2"/>
    <property type="match status" value="1"/>
</dbReference>
<evidence type="ECO:0000313" key="9">
    <source>
        <dbReference type="Proteomes" id="UP000195814"/>
    </source>
</evidence>
<dbReference type="InterPro" id="IPR017871">
    <property type="entry name" value="ABC_transporter-like_CS"/>
</dbReference>
<dbReference type="Proteomes" id="UP000195729">
    <property type="component" value="Chromosome"/>
</dbReference>
<comment type="similarity">
    <text evidence="1">Belongs to the ABC transporter superfamily. Drug exporter-2 (TC 3.A.1.117) family.</text>
</comment>
<proteinExistence type="inferred from homology"/>
<sequence length="254" mass="27933">MPPLLMARDITLGFRESAGITRLLSGFNFSADAGSSVAIIGASGVGKSSLLRVLSGLERPLTGEIFYQGKKLTGPHPQLGMVFQTPGLLPWLNLRQNVAFGLKFRHQPRLSRQQRQQRISQAIEAVGLSLHQHKYPSQLSGGMAQRAALARCLARSPAVLLLDEPFSALDPLSRQEMQQLVGTIARQQQLSVLLVTHDIDEALLMTDRMLLLNGGEGGSLKEWQPQIPFPREQALDELSAARLDILKAMRDQRS</sequence>
<evidence type="ECO:0000256" key="3">
    <source>
        <dbReference type="ARBA" id="ARBA00022741"/>
    </source>
</evidence>
<evidence type="ECO:0000313" key="6">
    <source>
        <dbReference type="EMBL" id="ARU95626.1"/>
    </source>
</evidence>
<dbReference type="SMART" id="SM00382">
    <property type="entry name" value="AAA"/>
    <property type="match status" value="1"/>
</dbReference>
<dbReference type="EMBL" id="CP015581">
    <property type="protein sequence ID" value="ARU99668.1"/>
    <property type="molecule type" value="Genomic_DNA"/>
</dbReference>
<dbReference type="RefSeq" id="WP_232461565.1">
    <property type="nucleotide sequence ID" value="NZ_CP015579.1"/>
</dbReference>
<evidence type="ECO:0000259" key="5">
    <source>
        <dbReference type="PROSITE" id="PS50893"/>
    </source>
</evidence>
<dbReference type="PROSITE" id="PS00211">
    <property type="entry name" value="ABC_TRANSPORTER_1"/>
    <property type="match status" value="1"/>
</dbReference>
<dbReference type="PANTHER" id="PTHR42788">
    <property type="entry name" value="TAURINE IMPORT ATP-BINDING PROTEIN-RELATED"/>
    <property type="match status" value="1"/>
</dbReference>
<keyword evidence="4 6" id="KW-0067">ATP-binding</keyword>
<dbReference type="InterPro" id="IPR003593">
    <property type="entry name" value="AAA+_ATPase"/>
</dbReference>
<feature type="domain" description="ABC transporter" evidence="5">
    <location>
        <begin position="5"/>
        <end position="239"/>
    </location>
</feature>
<organism evidence="6 9">
    <name type="scientific">Tatumella citrea</name>
    <name type="common">Pantoea citrea</name>
    <dbReference type="NCBI Taxonomy" id="53336"/>
    <lineage>
        <taxon>Bacteria</taxon>
        <taxon>Pseudomonadati</taxon>
        <taxon>Pseudomonadota</taxon>
        <taxon>Gammaproteobacteria</taxon>
        <taxon>Enterobacterales</taxon>
        <taxon>Erwiniaceae</taxon>
        <taxon>Tatumella</taxon>
    </lineage>
</organism>
<dbReference type="InterPro" id="IPR003439">
    <property type="entry name" value="ABC_transporter-like_ATP-bd"/>
</dbReference>
<evidence type="ECO:0000313" key="8">
    <source>
        <dbReference type="Proteomes" id="UP000195729"/>
    </source>
</evidence>
<dbReference type="InterPro" id="IPR050166">
    <property type="entry name" value="ABC_transporter_ATP-bind"/>
</dbReference>
<accession>A0A1Y0LC29</accession>
<keyword evidence="3" id="KW-0547">Nucleotide-binding</keyword>
<name>A0A1Y0LC29_TATCI</name>
<dbReference type="EMBL" id="CP015579">
    <property type="protein sequence ID" value="ARU95626.1"/>
    <property type="molecule type" value="Genomic_DNA"/>
</dbReference>
<dbReference type="Gene3D" id="3.40.50.300">
    <property type="entry name" value="P-loop containing nucleotide triphosphate hydrolases"/>
    <property type="match status" value="1"/>
</dbReference>
<dbReference type="InterPro" id="IPR027417">
    <property type="entry name" value="P-loop_NTPase"/>
</dbReference>
<protein>
    <submittedName>
        <fullName evidence="6">ABC transporter ATP-binding protein</fullName>
    </submittedName>
</protein>
<dbReference type="KEGG" id="tci:A7K98_19000"/>
<dbReference type="Pfam" id="PF00005">
    <property type="entry name" value="ABC_tran"/>
    <property type="match status" value="1"/>
</dbReference>
<evidence type="ECO:0000256" key="2">
    <source>
        <dbReference type="ARBA" id="ARBA00022448"/>
    </source>
</evidence>
<gene>
    <name evidence="6" type="ORF">A7K98_19000</name>
    <name evidence="7" type="ORF">A7K99_18985</name>
</gene>
<dbReference type="SUPFAM" id="SSF52540">
    <property type="entry name" value="P-loop containing nucleoside triphosphate hydrolases"/>
    <property type="match status" value="1"/>
</dbReference>
<evidence type="ECO:0000256" key="4">
    <source>
        <dbReference type="ARBA" id="ARBA00022840"/>
    </source>
</evidence>
<dbReference type="GO" id="GO:0016887">
    <property type="term" value="F:ATP hydrolysis activity"/>
    <property type="evidence" value="ECO:0007669"/>
    <property type="project" value="InterPro"/>
</dbReference>
<dbReference type="GO" id="GO:0005524">
    <property type="term" value="F:ATP binding"/>
    <property type="evidence" value="ECO:0007669"/>
    <property type="project" value="UniProtKB-KW"/>
</dbReference>
<dbReference type="AlphaFoldDB" id="A0A1Y0LC29"/>
<evidence type="ECO:0000313" key="7">
    <source>
        <dbReference type="EMBL" id="ARU99668.1"/>
    </source>
</evidence>
<dbReference type="PROSITE" id="PS50893">
    <property type="entry name" value="ABC_TRANSPORTER_2"/>
    <property type="match status" value="1"/>
</dbReference>
<evidence type="ECO:0000256" key="1">
    <source>
        <dbReference type="ARBA" id="ARBA00006526"/>
    </source>
</evidence>
<dbReference type="Proteomes" id="UP000195814">
    <property type="component" value="Chromosome"/>
</dbReference>
<keyword evidence="2" id="KW-0813">Transport</keyword>
<reference evidence="8 9" key="1">
    <citation type="submission" date="2016-05" db="EMBL/GenBank/DDBJ databases">
        <title>Complete genome sequence of two 2,5-diketo-D-glunonic acid producing strain Tatumella citrea.</title>
        <authorList>
            <person name="Duan C."/>
            <person name="Yang J."/>
            <person name="Yang S."/>
        </authorList>
    </citation>
    <scope>NUCLEOTIDE SEQUENCE [LARGE SCALE GENOMIC DNA]</scope>
    <source>
        <strain evidence="7 8">ATCC 39140</strain>
        <strain evidence="6 9">DSM 13699</strain>
    </source>
</reference>